<feature type="region of interest" description="Disordered" evidence="1">
    <location>
        <begin position="202"/>
        <end position="245"/>
    </location>
</feature>
<accession>A0ABR2WJ62</accession>
<evidence type="ECO:0000313" key="2">
    <source>
        <dbReference type="EMBL" id="KAK9761542.1"/>
    </source>
</evidence>
<protein>
    <submittedName>
        <fullName evidence="2">Origin of replication complex subunit 6</fullName>
    </submittedName>
</protein>
<keyword evidence="3" id="KW-1185">Reference proteome</keyword>
<dbReference type="Proteomes" id="UP001479436">
    <property type="component" value="Unassembled WGS sequence"/>
</dbReference>
<dbReference type="PANTHER" id="PTHR13394:SF0">
    <property type="entry name" value="ORIGIN RECOGNITION COMPLEX SUBUNIT 6"/>
    <property type="match status" value="1"/>
</dbReference>
<comment type="caution">
    <text evidence="2">The sequence shown here is derived from an EMBL/GenBank/DDBJ whole genome shotgun (WGS) entry which is preliminary data.</text>
</comment>
<sequence>MADNMDIEQLVKQLELDYNVNISAKANKFKTRATEKLGNRMLSSLMFYYKLAFIELACQSLDEDFDRSTALELNNLDEKTYLKKLSESRYVLHQDAEVLISYFTEEFKCGCIYHEIHALLDDMKTSYDEPEAVTSPVFVGAGFYLTATQFGYQIDKQKVMDEVCATNFEFKQVTEHFNDFAGETLNFFSQMKLQNTKRGINSLESDNSYDEGGSDDFMPSNRPENVVPKKKKTKKENDIPPSNINIQESKPVNCVSIPTKERPKPLKQLRLVAVKLATLKNPITTSASAEKTVFEPLNAVTAMANDTYFRETQDYREYLVWKRNLIAKLRRNM</sequence>
<evidence type="ECO:0000313" key="3">
    <source>
        <dbReference type="Proteomes" id="UP001479436"/>
    </source>
</evidence>
<evidence type="ECO:0000256" key="1">
    <source>
        <dbReference type="SAM" id="MobiDB-lite"/>
    </source>
</evidence>
<dbReference type="PANTHER" id="PTHR13394">
    <property type="entry name" value="ORIGIN RECOGNITION COMPLEX SUBUNIT 6"/>
    <property type="match status" value="1"/>
</dbReference>
<name>A0ABR2WJ62_9FUNG</name>
<reference evidence="2 3" key="1">
    <citation type="submission" date="2023-04" db="EMBL/GenBank/DDBJ databases">
        <title>Genome of Basidiobolus ranarum AG-B5.</title>
        <authorList>
            <person name="Stajich J.E."/>
            <person name="Carter-House D."/>
            <person name="Gryganskyi A."/>
        </authorList>
    </citation>
    <scope>NUCLEOTIDE SEQUENCE [LARGE SCALE GENOMIC DNA]</scope>
    <source>
        <strain evidence="2 3">AG-B5</strain>
    </source>
</reference>
<proteinExistence type="predicted"/>
<organism evidence="2 3">
    <name type="scientific">Basidiobolus ranarum</name>
    <dbReference type="NCBI Taxonomy" id="34480"/>
    <lineage>
        <taxon>Eukaryota</taxon>
        <taxon>Fungi</taxon>
        <taxon>Fungi incertae sedis</taxon>
        <taxon>Zoopagomycota</taxon>
        <taxon>Entomophthoromycotina</taxon>
        <taxon>Basidiobolomycetes</taxon>
        <taxon>Basidiobolales</taxon>
        <taxon>Basidiobolaceae</taxon>
        <taxon>Basidiobolus</taxon>
    </lineage>
</organism>
<dbReference type="EMBL" id="JASJQH010001342">
    <property type="protein sequence ID" value="KAK9761542.1"/>
    <property type="molecule type" value="Genomic_DNA"/>
</dbReference>
<gene>
    <name evidence="2" type="primary">ORC6</name>
    <name evidence="2" type="ORF">K7432_013488</name>
</gene>
<dbReference type="InterPro" id="IPR020529">
    <property type="entry name" value="ORC6_met/pln"/>
</dbReference>